<dbReference type="STRING" id="1075402.AN216_22810"/>
<accession>A0A1E7JWE7</accession>
<protein>
    <submittedName>
        <fullName evidence="1">Uncharacterized protein</fullName>
    </submittedName>
</protein>
<proteinExistence type="predicted"/>
<dbReference type="EMBL" id="LJGU01000149">
    <property type="protein sequence ID" value="OEU95968.1"/>
    <property type="molecule type" value="Genomic_DNA"/>
</dbReference>
<sequence>MMPVETPRKLPTSSDTTADVEALLNPAEADGTFRDTAECKGGGTLLGLLLLSSPTPRPKKG</sequence>
<evidence type="ECO:0000313" key="2">
    <source>
        <dbReference type="Proteomes" id="UP000176101"/>
    </source>
</evidence>
<name>A0A1E7JWE7_9ACTN</name>
<keyword evidence="2" id="KW-1185">Reference proteome</keyword>
<dbReference type="Proteomes" id="UP000176101">
    <property type="component" value="Unassembled WGS sequence"/>
</dbReference>
<organism evidence="1 2">
    <name type="scientific">Streptomyces oceani</name>
    <dbReference type="NCBI Taxonomy" id="1075402"/>
    <lineage>
        <taxon>Bacteria</taxon>
        <taxon>Bacillati</taxon>
        <taxon>Actinomycetota</taxon>
        <taxon>Actinomycetes</taxon>
        <taxon>Kitasatosporales</taxon>
        <taxon>Streptomycetaceae</taxon>
        <taxon>Streptomyces</taxon>
    </lineage>
</organism>
<comment type="caution">
    <text evidence="1">The sequence shown here is derived from an EMBL/GenBank/DDBJ whole genome shotgun (WGS) entry which is preliminary data.</text>
</comment>
<dbReference type="AlphaFoldDB" id="A0A1E7JWE7"/>
<reference evidence="1 2" key="1">
    <citation type="journal article" date="2016" name="Front. Microbiol.">
        <title>Comparative Genomics Analysis of Streptomyces Species Reveals Their Adaptation to the Marine Environment and Their Diversity at the Genomic Level.</title>
        <authorList>
            <person name="Tian X."/>
            <person name="Zhang Z."/>
            <person name="Yang T."/>
            <person name="Chen M."/>
            <person name="Li J."/>
            <person name="Chen F."/>
            <person name="Yang J."/>
            <person name="Li W."/>
            <person name="Zhang B."/>
            <person name="Zhang Z."/>
            <person name="Wu J."/>
            <person name="Zhang C."/>
            <person name="Long L."/>
            <person name="Xiao J."/>
        </authorList>
    </citation>
    <scope>NUCLEOTIDE SEQUENCE [LARGE SCALE GENOMIC DNA]</scope>
    <source>
        <strain evidence="1 2">SCSIO 02100</strain>
    </source>
</reference>
<evidence type="ECO:0000313" key="1">
    <source>
        <dbReference type="EMBL" id="OEU95968.1"/>
    </source>
</evidence>
<gene>
    <name evidence="1" type="ORF">AN216_22810</name>
</gene>